<keyword evidence="2" id="KW-1133">Transmembrane helix</keyword>
<dbReference type="EMBL" id="CAXAMM010029424">
    <property type="protein sequence ID" value="CAK9064666.1"/>
    <property type="molecule type" value="Genomic_DNA"/>
</dbReference>
<evidence type="ECO:0000256" key="1">
    <source>
        <dbReference type="SAM" id="MobiDB-lite"/>
    </source>
</evidence>
<name>A0ABP0NM29_9DINO</name>
<feature type="region of interest" description="Disordered" evidence="1">
    <location>
        <begin position="45"/>
        <end position="112"/>
    </location>
</feature>
<feature type="compositionally biased region" description="Polar residues" evidence="1">
    <location>
        <begin position="96"/>
        <end position="108"/>
    </location>
</feature>
<comment type="caution">
    <text evidence="3">The sequence shown here is derived from an EMBL/GenBank/DDBJ whole genome shotgun (WGS) entry which is preliminary data.</text>
</comment>
<accession>A0ABP0NM29</accession>
<sequence length="391" mass="43050">MTVTFKLVSQWQGRPVRLSEGPESLLFAFSRATFSRARQADISDAPGKAVRRGLRPSLGSPVCHRPNHGGPQAEAEKPRDAGVSARKIQTEGPSLPIQTRNPPKLQSASKERGRTMKRFVGVLALLGLVSQAAAVGVSARAQALREAIQRDMELEQLDNTLATFDEDTLDDPGDQMEMLQVGTCTDEVHFVFVFATNKEDRNMAKQALLQLISELPQGGRMGIMSAANNKAKMVVKSNPLQSSSGKRHALQGAANHITTSSPGHPISLIKMFSKAAQMTQALKDKGFKTFKYTILFGKAPCNFASDNDRATYEGIPWDTKKELFDALYDSFYKLFTAVKQQSDFNVLFLDENWASLWTDKSEFIDYILAAFEGVKVSEIPKLGVSKWDCAA</sequence>
<keyword evidence="2" id="KW-0472">Membrane</keyword>
<keyword evidence="4" id="KW-1185">Reference proteome</keyword>
<protein>
    <submittedName>
        <fullName evidence="3">Uncharacterized protein</fullName>
    </submittedName>
</protein>
<organism evidence="3 4">
    <name type="scientific">Durusdinium trenchii</name>
    <dbReference type="NCBI Taxonomy" id="1381693"/>
    <lineage>
        <taxon>Eukaryota</taxon>
        <taxon>Sar</taxon>
        <taxon>Alveolata</taxon>
        <taxon>Dinophyceae</taxon>
        <taxon>Suessiales</taxon>
        <taxon>Symbiodiniaceae</taxon>
        <taxon>Durusdinium</taxon>
    </lineage>
</organism>
<feature type="transmembrane region" description="Helical" evidence="2">
    <location>
        <begin position="119"/>
        <end position="139"/>
    </location>
</feature>
<gene>
    <name evidence="3" type="ORF">SCF082_LOCUS33254</name>
</gene>
<keyword evidence="2" id="KW-0812">Transmembrane</keyword>
<proteinExistence type="predicted"/>
<evidence type="ECO:0000313" key="3">
    <source>
        <dbReference type="EMBL" id="CAK9064666.1"/>
    </source>
</evidence>
<dbReference type="Proteomes" id="UP001642464">
    <property type="component" value="Unassembled WGS sequence"/>
</dbReference>
<evidence type="ECO:0000313" key="4">
    <source>
        <dbReference type="Proteomes" id="UP001642464"/>
    </source>
</evidence>
<evidence type="ECO:0000256" key="2">
    <source>
        <dbReference type="SAM" id="Phobius"/>
    </source>
</evidence>
<reference evidence="3 4" key="1">
    <citation type="submission" date="2024-02" db="EMBL/GenBank/DDBJ databases">
        <authorList>
            <person name="Chen Y."/>
            <person name="Shah S."/>
            <person name="Dougan E. K."/>
            <person name="Thang M."/>
            <person name="Chan C."/>
        </authorList>
    </citation>
    <scope>NUCLEOTIDE SEQUENCE [LARGE SCALE GENOMIC DNA]</scope>
</reference>